<sequence>MSFTNRPTIPARAIIDSIRNGRLNQVSEPLLGQNTITQEYLTILIHAMAKDPTRLQTYLDRLDFISNNLDIEKTIFELIEAGMSENAKKFAEKRSPGSYIKILLRSAISSSPYKALEIYGNIISYIDHQQYINKVELIKVFGKTIVDALLDYKEKEESMKDIKRITSILISLFLDKPSSAARLDPGEFLHIMENCQSELDEFLKKIQSKFSESTTQNDKVNELLIEMDLKDESDKQKNKAIMLYKSREHKQEHIKNLFFQKRILDEVVNDPDEKLLCLLQEHKTDKIDESMDVGIHYLPLICMAEKDNNEHSIGFENVLKGIFQENNSEHTAPHKIISVLEILSRPEIIENIKFDQSVKESLKNGLSFIDEIPTLRESIEERQKNLTEHLVFRQTRCAACGQEFKDTEADYPIIHFHCGHSYHKKCFTNSKLECTKDHGPSSLKEIGETEFERAINTTEFQGFYELINSVSSVLGIEEDIKADKLEDLEDNNSPKDIQDNLQEEPDEEVDESNKFLEKTKNYNPFLTADTSTEAMNYDHSSAYTGSQFENADSQNDPFYSALF</sequence>
<protein>
    <recommendedName>
        <fullName evidence="6">RING-type domain-containing protein</fullName>
    </recommendedName>
</protein>
<evidence type="ECO:0000256" key="1">
    <source>
        <dbReference type="ARBA" id="ARBA00022723"/>
    </source>
</evidence>
<feature type="domain" description="RING-type" evidence="6">
    <location>
        <begin position="397"/>
        <end position="438"/>
    </location>
</feature>
<dbReference type="PANTHER" id="PTHR23323">
    <property type="entry name" value="VACUOLAR PROTEIN SORTING-ASSOCIATED PROTEIN"/>
    <property type="match status" value="1"/>
</dbReference>
<evidence type="ECO:0000256" key="5">
    <source>
        <dbReference type="SAM" id="MobiDB-lite"/>
    </source>
</evidence>
<dbReference type="PANTHER" id="PTHR23323:SF26">
    <property type="entry name" value="VACUOLAR PROTEIN SORTING-ASSOCIATED PROTEIN 18 HOMOLOG"/>
    <property type="match status" value="1"/>
</dbReference>
<organism evidence="7 8">
    <name type="scientific">Entamoeba nuttalli</name>
    <dbReference type="NCBI Taxonomy" id="412467"/>
    <lineage>
        <taxon>Eukaryota</taxon>
        <taxon>Amoebozoa</taxon>
        <taxon>Evosea</taxon>
        <taxon>Archamoebae</taxon>
        <taxon>Mastigamoebida</taxon>
        <taxon>Entamoebidae</taxon>
        <taxon>Entamoeba</taxon>
    </lineage>
</organism>
<gene>
    <name evidence="7" type="ORF">ENUP19_0101G0007</name>
</gene>
<evidence type="ECO:0000259" key="6">
    <source>
        <dbReference type="PROSITE" id="PS50089"/>
    </source>
</evidence>
<comment type="caution">
    <text evidence="7">The sequence shown here is derived from an EMBL/GenBank/DDBJ whole genome shotgun (WGS) entry which is preliminary data.</text>
</comment>
<keyword evidence="8" id="KW-1185">Reference proteome</keyword>
<dbReference type="Proteomes" id="UP001628156">
    <property type="component" value="Unassembled WGS sequence"/>
</dbReference>
<keyword evidence="1" id="KW-0479">Metal-binding</keyword>
<dbReference type="InterPro" id="IPR056939">
    <property type="entry name" value="Znf_RING_Vps8"/>
</dbReference>
<evidence type="ECO:0000256" key="4">
    <source>
        <dbReference type="PROSITE-ProRule" id="PRU00175"/>
    </source>
</evidence>
<proteinExistence type="predicted"/>
<keyword evidence="2 4" id="KW-0863">Zinc-finger</keyword>
<dbReference type="EMBL" id="BAAFRS010000101">
    <property type="protein sequence ID" value="GAB1222303.1"/>
    <property type="molecule type" value="Genomic_DNA"/>
</dbReference>
<name>A0ABQ0DHR9_9EUKA</name>
<dbReference type="InterPro" id="IPR001841">
    <property type="entry name" value="Znf_RING"/>
</dbReference>
<evidence type="ECO:0000256" key="2">
    <source>
        <dbReference type="ARBA" id="ARBA00022771"/>
    </source>
</evidence>
<dbReference type="Pfam" id="PF23412">
    <property type="entry name" value="zf_RING_Vps8"/>
    <property type="match status" value="1"/>
</dbReference>
<evidence type="ECO:0000313" key="8">
    <source>
        <dbReference type="Proteomes" id="UP001628156"/>
    </source>
</evidence>
<evidence type="ECO:0000256" key="3">
    <source>
        <dbReference type="ARBA" id="ARBA00022833"/>
    </source>
</evidence>
<feature type="compositionally biased region" description="Acidic residues" evidence="5">
    <location>
        <begin position="501"/>
        <end position="510"/>
    </location>
</feature>
<accession>A0ABQ0DHR9</accession>
<evidence type="ECO:0000313" key="7">
    <source>
        <dbReference type="EMBL" id="GAB1222303.1"/>
    </source>
</evidence>
<keyword evidence="3" id="KW-0862">Zinc</keyword>
<dbReference type="PROSITE" id="PS50089">
    <property type="entry name" value="ZF_RING_2"/>
    <property type="match status" value="1"/>
</dbReference>
<feature type="region of interest" description="Disordered" evidence="5">
    <location>
        <begin position="485"/>
        <end position="513"/>
    </location>
</feature>
<reference evidence="7 8" key="1">
    <citation type="journal article" date="2019" name="PLoS Negl. Trop. Dis.">
        <title>Whole genome sequencing of Entamoeba nuttalli reveals mammalian host-related molecular signatures and a novel octapeptide-repeat surface protein.</title>
        <authorList>
            <person name="Tanaka M."/>
            <person name="Makiuchi T."/>
            <person name="Komiyama T."/>
            <person name="Shiina T."/>
            <person name="Osaki K."/>
            <person name="Tachibana H."/>
        </authorList>
    </citation>
    <scope>NUCLEOTIDE SEQUENCE [LARGE SCALE GENOMIC DNA]</scope>
    <source>
        <strain evidence="7 8">P19-061405</strain>
    </source>
</reference>
<dbReference type="SUPFAM" id="SSF57850">
    <property type="entry name" value="RING/U-box"/>
    <property type="match status" value="1"/>
</dbReference>